<protein>
    <recommendedName>
        <fullName evidence="1">Glutamine amidotransferase domain-containing protein</fullName>
    </recommendedName>
</protein>
<organism evidence="2 3">
    <name type="scientific">Candidatus Nomurabacteria bacterium RIFCSPHIGHO2_01_FULL_39_10</name>
    <dbReference type="NCBI Taxonomy" id="1801733"/>
    <lineage>
        <taxon>Bacteria</taxon>
        <taxon>Candidatus Nomuraibacteriota</taxon>
    </lineage>
</organism>
<feature type="domain" description="Glutamine amidotransferase" evidence="1">
    <location>
        <begin position="76"/>
        <end position="193"/>
    </location>
</feature>
<dbReference type="InterPro" id="IPR017926">
    <property type="entry name" value="GATASE"/>
</dbReference>
<reference evidence="2 3" key="1">
    <citation type="journal article" date="2016" name="Nat. Commun.">
        <title>Thousands of microbial genomes shed light on interconnected biogeochemical processes in an aquifer system.</title>
        <authorList>
            <person name="Anantharaman K."/>
            <person name="Brown C.T."/>
            <person name="Hug L.A."/>
            <person name="Sharon I."/>
            <person name="Castelle C.J."/>
            <person name="Probst A.J."/>
            <person name="Thomas B.C."/>
            <person name="Singh A."/>
            <person name="Wilkins M.J."/>
            <person name="Karaoz U."/>
            <person name="Brodie E.L."/>
            <person name="Williams K.H."/>
            <person name="Hubbard S.S."/>
            <person name="Banfield J.F."/>
        </authorList>
    </citation>
    <scope>NUCLEOTIDE SEQUENCE [LARGE SCALE GENOMIC DNA]</scope>
</reference>
<dbReference type="EMBL" id="MFTJ01000006">
    <property type="protein sequence ID" value="OGI66638.1"/>
    <property type="molecule type" value="Genomic_DNA"/>
</dbReference>
<dbReference type="PANTHER" id="PTHR42695:SF5">
    <property type="entry name" value="GLUTAMINE AMIDOTRANSFERASE YLR126C-RELATED"/>
    <property type="match status" value="1"/>
</dbReference>
<evidence type="ECO:0000259" key="1">
    <source>
        <dbReference type="Pfam" id="PF00117"/>
    </source>
</evidence>
<dbReference type="GO" id="GO:0005829">
    <property type="term" value="C:cytosol"/>
    <property type="evidence" value="ECO:0007669"/>
    <property type="project" value="TreeGrafter"/>
</dbReference>
<dbReference type="CDD" id="cd01741">
    <property type="entry name" value="GATase1_1"/>
    <property type="match status" value="1"/>
</dbReference>
<sequence>MKPILLLQYRTDESETHEQHCIAKKLGVNLDQLDIRNVIREQPLPSPQQLQNYLGVISGASGQFNVTDWPFAIQTAVEKTYPLMDEIINQDFPFLAICFGHQLLAKMYGGRVERNPTRAESGSTRILLTSLGQRSPLYHSLIPSFYSCNGHKDSVMELPSGAQLLAISPTCYIQSYQIKNNIATTQFHPELDMDDVRFRLTLTPEYCFEKTVDEVLAEYKDITKSGIILQNFMKVMEKNEKER</sequence>
<dbReference type="Pfam" id="PF00117">
    <property type="entry name" value="GATase"/>
    <property type="match status" value="1"/>
</dbReference>
<dbReference type="Proteomes" id="UP000178700">
    <property type="component" value="Unassembled WGS sequence"/>
</dbReference>
<evidence type="ECO:0000313" key="2">
    <source>
        <dbReference type="EMBL" id="OGI66638.1"/>
    </source>
</evidence>
<dbReference type="SUPFAM" id="SSF52317">
    <property type="entry name" value="Class I glutamine amidotransferase-like"/>
    <property type="match status" value="1"/>
</dbReference>
<gene>
    <name evidence="2" type="ORF">A2642_00020</name>
</gene>
<dbReference type="InterPro" id="IPR044992">
    <property type="entry name" value="ChyE-like"/>
</dbReference>
<dbReference type="PANTHER" id="PTHR42695">
    <property type="entry name" value="GLUTAMINE AMIDOTRANSFERASE YLR126C-RELATED"/>
    <property type="match status" value="1"/>
</dbReference>
<proteinExistence type="predicted"/>
<dbReference type="InterPro" id="IPR029062">
    <property type="entry name" value="Class_I_gatase-like"/>
</dbReference>
<dbReference type="Gene3D" id="3.40.50.880">
    <property type="match status" value="1"/>
</dbReference>
<dbReference type="PROSITE" id="PS51273">
    <property type="entry name" value="GATASE_TYPE_1"/>
    <property type="match status" value="1"/>
</dbReference>
<name>A0A1F6VAL6_9BACT</name>
<accession>A0A1F6VAL6</accession>
<comment type="caution">
    <text evidence="2">The sequence shown here is derived from an EMBL/GenBank/DDBJ whole genome shotgun (WGS) entry which is preliminary data.</text>
</comment>
<dbReference type="AlphaFoldDB" id="A0A1F6VAL6"/>
<evidence type="ECO:0000313" key="3">
    <source>
        <dbReference type="Proteomes" id="UP000178700"/>
    </source>
</evidence>